<dbReference type="EMBL" id="QYUK01000011">
    <property type="protein sequence ID" value="RJF86491.1"/>
    <property type="molecule type" value="Genomic_DNA"/>
</dbReference>
<dbReference type="PANTHER" id="PTHR43459:SF1">
    <property type="entry name" value="EG:BACN32G11.4 PROTEIN"/>
    <property type="match status" value="1"/>
</dbReference>
<dbReference type="CDD" id="cd06558">
    <property type="entry name" value="crotonase-like"/>
    <property type="match status" value="1"/>
</dbReference>
<evidence type="ECO:0000313" key="2">
    <source>
        <dbReference type="EMBL" id="RJF86491.1"/>
    </source>
</evidence>
<dbReference type="PANTHER" id="PTHR43459">
    <property type="entry name" value="ENOYL-COA HYDRATASE"/>
    <property type="match status" value="1"/>
</dbReference>
<comment type="caution">
    <text evidence="2">The sequence shown here is derived from an EMBL/GenBank/DDBJ whole genome shotgun (WGS) entry which is preliminary data.</text>
</comment>
<reference evidence="2 3" key="1">
    <citation type="submission" date="2018-09" db="EMBL/GenBank/DDBJ databases">
        <authorList>
            <person name="Zhu H."/>
        </authorList>
    </citation>
    <scope>NUCLEOTIDE SEQUENCE [LARGE SCALE GENOMIC DNA]</scope>
    <source>
        <strain evidence="2 3">K1W22B-8</strain>
    </source>
</reference>
<gene>
    <name evidence="2" type="ORF">D3874_05180</name>
</gene>
<evidence type="ECO:0000256" key="1">
    <source>
        <dbReference type="ARBA" id="ARBA00005254"/>
    </source>
</evidence>
<accession>A0A418W8Y3</accession>
<dbReference type="InterPro" id="IPR014748">
    <property type="entry name" value="Enoyl-CoA_hydra_C"/>
</dbReference>
<dbReference type="AlphaFoldDB" id="A0A418W8Y3"/>
<name>A0A418W8Y3_9PROT</name>
<dbReference type="InterPro" id="IPR001753">
    <property type="entry name" value="Enoyl-CoA_hydra/iso"/>
</dbReference>
<dbReference type="Proteomes" id="UP000284605">
    <property type="component" value="Unassembled WGS sequence"/>
</dbReference>
<keyword evidence="3" id="KW-1185">Reference proteome</keyword>
<dbReference type="GO" id="GO:0003824">
    <property type="term" value="F:catalytic activity"/>
    <property type="evidence" value="ECO:0007669"/>
    <property type="project" value="UniProtKB-ARBA"/>
</dbReference>
<proteinExistence type="inferred from homology"/>
<dbReference type="Gene3D" id="3.90.226.10">
    <property type="entry name" value="2-enoyl-CoA Hydratase, Chain A, domain 1"/>
    <property type="match status" value="1"/>
</dbReference>
<dbReference type="Gene3D" id="1.10.12.10">
    <property type="entry name" value="Lyase 2-enoyl-coa Hydratase, Chain A, domain 2"/>
    <property type="match status" value="1"/>
</dbReference>
<evidence type="ECO:0000313" key="3">
    <source>
        <dbReference type="Proteomes" id="UP000284605"/>
    </source>
</evidence>
<sequence>MPATTNWSCPMNVLYDQRPEGVAVITLNRPDALNSMDQALRRELTTALMRASHDKDVRVVVLTGAGRAFCSGTDLREAHEHKTIEDLVNVEYGGLIEMITTMNKPVIAAVNGLATGVGVAFALACDLVVMGADAYLCSVFSTIGLLPDGGLSVLLVRQLGYHRAYQLAIEAERIPAARCVELGLANRLAAPDGVAAEAIEWAGRLAERAPLALSLTKQTFRAAHLNTLRAGIAQEAKLQDRAAASADFREGVSALFEKRRPVFTGT</sequence>
<evidence type="ECO:0008006" key="4">
    <source>
        <dbReference type="Google" id="ProtNLM"/>
    </source>
</evidence>
<protein>
    <recommendedName>
        <fullName evidence="4">Enoyl-CoA hydratase</fullName>
    </recommendedName>
</protein>
<dbReference type="Pfam" id="PF00378">
    <property type="entry name" value="ECH_1"/>
    <property type="match status" value="1"/>
</dbReference>
<comment type="similarity">
    <text evidence="1">Belongs to the enoyl-CoA hydratase/isomerase family.</text>
</comment>
<dbReference type="SUPFAM" id="SSF52096">
    <property type="entry name" value="ClpP/crotonase"/>
    <property type="match status" value="1"/>
</dbReference>
<organism evidence="2 3">
    <name type="scientific">Oleomonas cavernae</name>
    <dbReference type="NCBI Taxonomy" id="2320859"/>
    <lineage>
        <taxon>Bacteria</taxon>
        <taxon>Pseudomonadati</taxon>
        <taxon>Pseudomonadota</taxon>
        <taxon>Alphaproteobacteria</taxon>
        <taxon>Acetobacterales</taxon>
        <taxon>Acetobacteraceae</taxon>
        <taxon>Oleomonas</taxon>
    </lineage>
</organism>
<dbReference type="InterPro" id="IPR029045">
    <property type="entry name" value="ClpP/crotonase-like_dom_sf"/>
</dbReference>